<proteinExistence type="predicted"/>
<dbReference type="Proteomes" id="UP000001548">
    <property type="component" value="Unassembled WGS sequence"/>
</dbReference>
<reference evidence="1 2" key="1">
    <citation type="journal article" date="2007" name="Science">
        <title>Genomic minimalism in the early diverging intestinal parasite Giardia lamblia.</title>
        <authorList>
            <person name="Morrison H.G."/>
            <person name="McArthur A.G."/>
            <person name="Gillin F.D."/>
            <person name="Aley S.B."/>
            <person name="Adam R.D."/>
            <person name="Olsen G.J."/>
            <person name="Best A.A."/>
            <person name="Cande W.Z."/>
            <person name="Chen F."/>
            <person name="Cipriano M.J."/>
            <person name="Davids B.J."/>
            <person name="Dawson S.C."/>
            <person name="Elmendorf H.G."/>
            <person name="Hehl A.B."/>
            <person name="Holder M.E."/>
            <person name="Huse S.M."/>
            <person name="Kim U.U."/>
            <person name="Lasek-Nesselquist E."/>
            <person name="Manning G."/>
            <person name="Nigam A."/>
            <person name="Nixon J.E."/>
            <person name="Palm D."/>
            <person name="Passamaneck N.E."/>
            <person name="Prabhu A."/>
            <person name="Reich C.I."/>
            <person name="Reiner D.S."/>
            <person name="Samuelson J."/>
            <person name="Svard S.G."/>
            <person name="Sogin M.L."/>
        </authorList>
    </citation>
    <scope>NUCLEOTIDE SEQUENCE [LARGE SCALE GENOMIC DNA]</scope>
    <source>
        <strain evidence="1 2">WB C6</strain>
    </source>
</reference>
<comment type="caution">
    <text evidence="1">The sequence shown here is derived from an EMBL/GenBank/DDBJ whole genome shotgun (WGS) entry which is preliminary data.</text>
</comment>
<accession>D3KG85</accession>
<sequence>MQRRTIFLDDSRAMKDCSSRVKLSSSLVNAADLNGKERLDQVLEYFLTQDLKKHSLDTMADSLESQLLALYSCVKGDAVTELVRDPRLAKLIDALAQHLQPYTSTQIAFLIFSMLDQFADAGAEMTELSVRAGLPYLSNITSMIAESPELLIGVLMFYTHSASYELHGRQQLLLYASADELLRPISLLLQLDSCEEEREDAMLHDASNYFSLLSIVPAPILQPLGSFLGAFLANCSYDFDGEVFAYLRQMLFFFFAITPLFSRSDEWRRVGNDLLLGLNNFCMHQDFGTLLGGFHAWRLCIQLIKIYRDMTKQLLCFIANVASTSVNNDVFNDIATLEFSDILSSILATGIHNAYVDVALTIEVLFAQWPPYRKTFRESSLIKVLVDNLYSVTHIVVNSSINIISITVAEAWEEFFAAGLVAALAHYLQNALIKRTVSCTTKFTGRCFRILHQMMELSRGTTLEEPVMSTLSTDVLYECYLSAHDFPNMAVYASVSTLIELVRMRHESM</sequence>
<organism evidence="1 2">
    <name type="scientific">Giardia intestinalis (strain ATCC 50803 / WB clone C6)</name>
    <name type="common">Giardia lamblia</name>
    <dbReference type="NCBI Taxonomy" id="184922"/>
    <lineage>
        <taxon>Eukaryota</taxon>
        <taxon>Metamonada</taxon>
        <taxon>Diplomonadida</taxon>
        <taxon>Hexamitidae</taxon>
        <taxon>Giardiinae</taxon>
        <taxon>Giardia</taxon>
    </lineage>
</organism>
<dbReference type="HOGENOM" id="CLU_535828_0_0_1"/>
<dbReference type="AlphaFoldDB" id="D3KG85"/>
<dbReference type="VEuPathDB" id="GiardiaDB:GL50803_11960"/>
<evidence type="ECO:0000313" key="1">
    <source>
        <dbReference type="EMBL" id="KAE8303770.1"/>
    </source>
</evidence>
<dbReference type="OMA" id="MQRRTIF"/>
<dbReference type="EMBL" id="AACB03000002">
    <property type="protein sequence ID" value="KAE8303770.1"/>
    <property type="molecule type" value="Genomic_DNA"/>
</dbReference>
<name>D3KG85_GIAIC</name>
<gene>
    <name evidence="1" type="ORF">GL50803_0011960</name>
</gene>
<protein>
    <submittedName>
        <fullName evidence="1">Uncharacterized protein</fullName>
    </submittedName>
</protein>
<keyword evidence="2" id="KW-1185">Reference proteome</keyword>
<evidence type="ECO:0000313" key="2">
    <source>
        <dbReference type="Proteomes" id="UP000001548"/>
    </source>
</evidence>